<dbReference type="Proteomes" id="UP000486351">
    <property type="component" value="Unassembled WGS sequence"/>
</dbReference>
<name>A0A6G0S571_9STRA</name>
<reference evidence="1 2" key="1">
    <citation type="submission" date="2018-09" db="EMBL/GenBank/DDBJ databases">
        <title>Genomic investigation of the strawberry pathogen Phytophthora fragariae indicates pathogenicity is determined by transcriptional variation in three key races.</title>
        <authorList>
            <person name="Adams T.M."/>
            <person name="Armitage A.D."/>
            <person name="Sobczyk M.K."/>
            <person name="Bates H.J."/>
            <person name="Dunwell J.M."/>
            <person name="Nellist C.F."/>
            <person name="Harrison R.J."/>
        </authorList>
    </citation>
    <scope>NUCLEOTIDE SEQUENCE [LARGE SCALE GENOMIC DNA]</scope>
    <source>
        <strain evidence="1 2">NOV-77</strain>
    </source>
</reference>
<comment type="caution">
    <text evidence="1">The sequence shown here is derived from an EMBL/GenBank/DDBJ whole genome shotgun (WGS) entry which is preliminary data.</text>
</comment>
<protein>
    <submittedName>
        <fullName evidence="1">Uncharacterized protein</fullName>
    </submittedName>
</protein>
<gene>
    <name evidence="1" type="ORF">PF008_g6520</name>
</gene>
<evidence type="ECO:0000313" key="2">
    <source>
        <dbReference type="Proteomes" id="UP000486351"/>
    </source>
</evidence>
<organism evidence="1 2">
    <name type="scientific">Phytophthora fragariae</name>
    <dbReference type="NCBI Taxonomy" id="53985"/>
    <lineage>
        <taxon>Eukaryota</taxon>
        <taxon>Sar</taxon>
        <taxon>Stramenopiles</taxon>
        <taxon>Oomycota</taxon>
        <taxon>Peronosporomycetes</taxon>
        <taxon>Peronosporales</taxon>
        <taxon>Peronosporaceae</taxon>
        <taxon>Phytophthora</taxon>
    </lineage>
</organism>
<dbReference type="EMBL" id="QXFY01000258">
    <property type="protein sequence ID" value="KAE9350285.1"/>
    <property type="molecule type" value="Genomic_DNA"/>
</dbReference>
<proteinExistence type="predicted"/>
<sequence>MTTRSTRYLDVYVQAFRVKNFLDGGTFQTLEHSAIHLGGQKAFIRLSTQD</sequence>
<accession>A0A6G0S571</accession>
<dbReference type="AlphaFoldDB" id="A0A6G0S571"/>
<evidence type="ECO:0000313" key="1">
    <source>
        <dbReference type="EMBL" id="KAE9350285.1"/>
    </source>
</evidence>